<dbReference type="PANTHER" id="PTHR10024">
    <property type="entry name" value="SYNAPTOTAGMIN"/>
    <property type="match status" value="1"/>
</dbReference>
<gene>
    <name evidence="5 6" type="primary">LOC107271601</name>
</gene>
<feature type="compositionally biased region" description="Polar residues" evidence="1">
    <location>
        <begin position="93"/>
        <end position="121"/>
    </location>
</feature>
<dbReference type="GO" id="GO:0001786">
    <property type="term" value="F:phosphatidylserine binding"/>
    <property type="evidence" value="ECO:0007669"/>
    <property type="project" value="TreeGrafter"/>
</dbReference>
<dbReference type="RefSeq" id="XP_015603289.1">
    <property type="nucleotide sequence ID" value="XM_015747803.2"/>
</dbReference>
<reference evidence="5 6" key="1">
    <citation type="submission" date="2025-04" db="UniProtKB">
        <authorList>
            <consortium name="RefSeq"/>
        </authorList>
    </citation>
    <scope>IDENTIFICATION</scope>
</reference>
<feature type="domain" description="C2" evidence="3">
    <location>
        <begin position="279"/>
        <end position="439"/>
    </location>
</feature>
<dbReference type="SMART" id="SM00239">
    <property type="entry name" value="C2"/>
    <property type="match status" value="2"/>
</dbReference>
<dbReference type="GeneID" id="107271601"/>
<keyword evidence="2" id="KW-0472">Membrane</keyword>
<dbReference type="KEGG" id="ccin:107271601"/>
<accession>A0AAJ7FQI8</accession>
<feature type="domain" description="C2" evidence="3">
    <location>
        <begin position="134"/>
        <end position="267"/>
    </location>
</feature>
<dbReference type="Pfam" id="PF00168">
    <property type="entry name" value="C2"/>
    <property type="match status" value="2"/>
</dbReference>
<name>A0AAJ7FQI8_CEPCN</name>
<proteinExistence type="predicted"/>
<dbReference type="InterPro" id="IPR000008">
    <property type="entry name" value="C2_dom"/>
</dbReference>
<dbReference type="CTD" id="103315417"/>
<dbReference type="InterPro" id="IPR035892">
    <property type="entry name" value="C2_domain_sf"/>
</dbReference>
<dbReference type="RefSeq" id="XP_015603297.1">
    <property type="nucleotide sequence ID" value="XM_015747811.2"/>
</dbReference>
<evidence type="ECO:0000259" key="3">
    <source>
        <dbReference type="PROSITE" id="PS50004"/>
    </source>
</evidence>
<evidence type="ECO:0000313" key="4">
    <source>
        <dbReference type="Proteomes" id="UP000694920"/>
    </source>
</evidence>
<feature type="region of interest" description="Disordered" evidence="1">
    <location>
        <begin position="93"/>
        <end position="133"/>
    </location>
</feature>
<dbReference type="Proteomes" id="UP000694920">
    <property type="component" value="Unplaced"/>
</dbReference>
<dbReference type="GO" id="GO:0005544">
    <property type="term" value="F:calcium-dependent phospholipid binding"/>
    <property type="evidence" value="ECO:0007669"/>
    <property type="project" value="TreeGrafter"/>
</dbReference>
<sequence>MVYDNLFGPWGQIIFVAFGACVILIAILLVACFLTPGCLGYECIRRRRKEDKSVPLRYKGRPNENVKLNDVSYRSWRLGSLYENGASDCISENPGSQRQSVNSNNVPFEPIDTSSTVNLISSDKPKKDNKGKEFPTELTMSLQYLPPSDGNIIGKLVIGIEALSGLPPKQYSSVLEPYVALNIVKLSWTNRKKEKLHSFRTRGVRHTASPIYRETFVVADVKPHEVKEWTLEIIAYDHDRYANHTELCALRVPLKEVKKLFQSPEIHLLNYQMKQSYQEFGNILLGISYLPTAERLTINIMRLCNLKFQPAVANLSKFNPYVRVLMLNGKTGRKMKKKKTKFLKATAQPEYNEVLTFDLTHNQLDHVQFLVILCSKVILDESPNCDHPSDSEESVNSYKKSQDIFIGKVALGKGVRGPTERMHWFSVLQNPRKIVSSWHTLK</sequence>
<dbReference type="GO" id="GO:0030276">
    <property type="term" value="F:clathrin binding"/>
    <property type="evidence" value="ECO:0007669"/>
    <property type="project" value="TreeGrafter"/>
</dbReference>
<evidence type="ECO:0000313" key="5">
    <source>
        <dbReference type="RefSeq" id="XP_015603289.1"/>
    </source>
</evidence>
<dbReference type="PROSITE" id="PS50004">
    <property type="entry name" value="C2"/>
    <property type="match status" value="2"/>
</dbReference>
<evidence type="ECO:0000313" key="6">
    <source>
        <dbReference type="RefSeq" id="XP_015603297.1"/>
    </source>
</evidence>
<dbReference type="GO" id="GO:0070382">
    <property type="term" value="C:exocytic vesicle"/>
    <property type="evidence" value="ECO:0007669"/>
    <property type="project" value="TreeGrafter"/>
</dbReference>
<dbReference type="GO" id="GO:0017156">
    <property type="term" value="P:calcium-ion regulated exocytosis"/>
    <property type="evidence" value="ECO:0007669"/>
    <property type="project" value="TreeGrafter"/>
</dbReference>
<dbReference type="GO" id="GO:0005509">
    <property type="term" value="F:calcium ion binding"/>
    <property type="evidence" value="ECO:0007669"/>
    <property type="project" value="TreeGrafter"/>
</dbReference>
<feature type="compositionally biased region" description="Basic and acidic residues" evidence="1">
    <location>
        <begin position="123"/>
        <end position="133"/>
    </location>
</feature>
<organism evidence="4 5">
    <name type="scientific">Cephus cinctus</name>
    <name type="common">Wheat stem sawfly</name>
    <dbReference type="NCBI Taxonomy" id="211228"/>
    <lineage>
        <taxon>Eukaryota</taxon>
        <taxon>Metazoa</taxon>
        <taxon>Ecdysozoa</taxon>
        <taxon>Arthropoda</taxon>
        <taxon>Hexapoda</taxon>
        <taxon>Insecta</taxon>
        <taxon>Pterygota</taxon>
        <taxon>Neoptera</taxon>
        <taxon>Endopterygota</taxon>
        <taxon>Hymenoptera</taxon>
        <taxon>Cephoidea</taxon>
        <taxon>Cephidae</taxon>
        <taxon>Cephus</taxon>
    </lineage>
</organism>
<dbReference type="GO" id="GO:0005886">
    <property type="term" value="C:plasma membrane"/>
    <property type="evidence" value="ECO:0007669"/>
    <property type="project" value="TreeGrafter"/>
</dbReference>
<evidence type="ECO:0000256" key="2">
    <source>
        <dbReference type="SAM" id="Phobius"/>
    </source>
</evidence>
<keyword evidence="4" id="KW-1185">Reference proteome</keyword>
<dbReference type="SUPFAM" id="SSF49562">
    <property type="entry name" value="C2 domain (Calcium/lipid-binding domain, CaLB)"/>
    <property type="match status" value="2"/>
</dbReference>
<keyword evidence="2" id="KW-0812">Transmembrane</keyword>
<dbReference type="Gene3D" id="2.60.40.150">
    <property type="entry name" value="C2 domain"/>
    <property type="match status" value="2"/>
</dbReference>
<dbReference type="GO" id="GO:0000149">
    <property type="term" value="F:SNARE binding"/>
    <property type="evidence" value="ECO:0007669"/>
    <property type="project" value="TreeGrafter"/>
</dbReference>
<evidence type="ECO:0000256" key="1">
    <source>
        <dbReference type="SAM" id="MobiDB-lite"/>
    </source>
</evidence>
<dbReference type="AlphaFoldDB" id="A0AAJ7FQI8"/>
<keyword evidence="2" id="KW-1133">Transmembrane helix</keyword>
<protein>
    <submittedName>
        <fullName evidence="5 6">Synaptotagmin-5 isoform X1</fullName>
    </submittedName>
</protein>
<feature type="transmembrane region" description="Helical" evidence="2">
    <location>
        <begin position="12"/>
        <end position="39"/>
    </location>
</feature>